<sequence>MSRARSRAERLSRPLILPMLEATPVKCPRKLLSIRIILIKKCGNYPEKWRLQALEKCSVSCGKIVSKSQDTIFWNRYQKDISDRREKAYVKSKILPFTTANLAFTRAHYTNVGGFSEKYKFYGFEDIDFFLCSKKSNATISYTPNAQVDHADNLSLKGICRKMYEAGKHSSLIFSNRHLDYYQKMSYGKIDVNTKTAIPVLATYSPKTQLFMRYQRLS</sequence>
<protein>
    <submittedName>
        <fullName evidence="3">N-terminal domain of galactosyltransferase</fullName>
    </submittedName>
</protein>
<evidence type="ECO:0000313" key="4">
    <source>
        <dbReference type="Proteomes" id="UP000199073"/>
    </source>
</evidence>
<keyword evidence="4" id="KW-1185">Reference proteome</keyword>
<feature type="domain" description="Galactosyltransferase C-terminal" evidence="2">
    <location>
        <begin position="90"/>
        <end position="145"/>
    </location>
</feature>
<dbReference type="Gene3D" id="3.90.550.10">
    <property type="entry name" value="Spore Coat Polysaccharide Biosynthesis Protein SpsA, Chain A"/>
    <property type="match status" value="1"/>
</dbReference>
<keyword evidence="1 3" id="KW-0808">Transferase</keyword>
<evidence type="ECO:0000259" key="2">
    <source>
        <dbReference type="Pfam" id="PF02709"/>
    </source>
</evidence>
<dbReference type="STRING" id="91360.SAMN05660330_04385"/>
<evidence type="ECO:0000256" key="1">
    <source>
        <dbReference type="ARBA" id="ARBA00022679"/>
    </source>
</evidence>
<dbReference type="AlphaFoldDB" id="A0A1H0W272"/>
<dbReference type="InterPro" id="IPR029044">
    <property type="entry name" value="Nucleotide-diphossugar_trans"/>
</dbReference>
<accession>A0A1H0W272</accession>
<name>A0A1H0W272_9BACT</name>
<dbReference type="Proteomes" id="UP000199073">
    <property type="component" value="Unassembled WGS sequence"/>
</dbReference>
<dbReference type="OrthoDB" id="9801954at2"/>
<evidence type="ECO:0000313" key="3">
    <source>
        <dbReference type="EMBL" id="SDP84802.1"/>
    </source>
</evidence>
<dbReference type="InterPro" id="IPR027791">
    <property type="entry name" value="Galactosyl_T_C"/>
</dbReference>
<dbReference type="Pfam" id="PF02709">
    <property type="entry name" value="Glyco_transf_7C"/>
    <property type="match status" value="1"/>
</dbReference>
<reference evidence="3 4" key="1">
    <citation type="submission" date="2016-10" db="EMBL/GenBank/DDBJ databases">
        <authorList>
            <person name="de Groot N.N."/>
        </authorList>
    </citation>
    <scope>NUCLEOTIDE SEQUENCE [LARGE SCALE GENOMIC DNA]</scope>
    <source>
        <strain evidence="3 4">DSM 12130</strain>
    </source>
</reference>
<dbReference type="EMBL" id="FNJI01000088">
    <property type="protein sequence ID" value="SDP84802.1"/>
    <property type="molecule type" value="Genomic_DNA"/>
</dbReference>
<dbReference type="GO" id="GO:0016757">
    <property type="term" value="F:glycosyltransferase activity"/>
    <property type="evidence" value="ECO:0007669"/>
    <property type="project" value="UniProtKB-KW"/>
</dbReference>
<gene>
    <name evidence="3" type="ORF">SAMN05660330_04385</name>
</gene>
<proteinExistence type="predicted"/>
<dbReference type="SUPFAM" id="SSF53448">
    <property type="entry name" value="Nucleotide-diphospho-sugar transferases"/>
    <property type="match status" value="1"/>
</dbReference>
<organism evidence="3 4">
    <name type="scientific">Desulforhopalus singaporensis</name>
    <dbReference type="NCBI Taxonomy" id="91360"/>
    <lineage>
        <taxon>Bacteria</taxon>
        <taxon>Pseudomonadati</taxon>
        <taxon>Thermodesulfobacteriota</taxon>
        <taxon>Desulfobulbia</taxon>
        <taxon>Desulfobulbales</taxon>
        <taxon>Desulfocapsaceae</taxon>
        <taxon>Desulforhopalus</taxon>
    </lineage>
</organism>
<keyword evidence="3" id="KW-0328">Glycosyltransferase</keyword>